<keyword evidence="9" id="KW-1185">Reference proteome</keyword>
<dbReference type="Proteomes" id="UP000321805">
    <property type="component" value="Chromosome"/>
</dbReference>
<protein>
    <submittedName>
        <fullName evidence="8">Oligosaccharide flippase family protein</fullName>
    </submittedName>
</protein>
<dbReference type="KEGG" id="bsol:FSW04_00840"/>
<dbReference type="GO" id="GO:0005886">
    <property type="term" value="C:plasma membrane"/>
    <property type="evidence" value="ECO:0007669"/>
    <property type="project" value="UniProtKB-SubCell"/>
</dbReference>
<proteinExistence type="inferred from homology"/>
<reference evidence="8 9" key="1">
    <citation type="journal article" date="2018" name="J. Microbiol.">
        <title>Baekduia soli gen. nov., sp. nov., a novel bacterium isolated from the soil of Baekdu Mountain and proposal of a novel family name, Baekduiaceae fam. nov.</title>
        <authorList>
            <person name="An D.S."/>
            <person name="Siddiqi M.Z."/>
            <person name="Kim K.H."/>
            <person name="Yu H.S."/>
            <person name="Im W.T."/>
        </authorList>
    </citation>
    <scope>NUCLEOTIDE SEQUENCE [LARGE SCALE GENOMIC DNA]</scope>
    <source>
        <strain evidence="8 9">BR7-21</strain>
    </source>
</reference>
<gene>
    <name evidence="8" type="ORF">FSW04_00840</name>
</gene>
<comment type="similarity">
    <text evidence="2">Belongs to the polysaccharide synthase family.</text>
</comment>
<keyword evidence="6 7" id="KW-0472">Membrane</keyword>
<feature type="transmembrane region" description="Helical" evidence="7">
    <location>
        <begin position="409"/>
        <end position="429"/>
    </location>
</feature>
<dbReference type="OrthoDB" id="7814629at2"/>
<accession>A0A5B8TZW5</accession>
<dbReference type="Pfam" id="PF13440">
    <property type="entry name" value="Polysacc_synt_3"/>
    <property type="match status" value="1"/>
</dbReference>
<evidence type="ECO:0000256" key="6">
    <source>
        <dbReference type="ARBA" id="ARBA00023136"/>
    </source>
</evidence>
<feature type="transmembrane region" description="Helical" evidence="7">
    <location>
        <begin position="137"/>
        <end position="159"/>
    </location>
</feature>
<feature type="transmembrane region" description="Helical" evidence="7">
    <location>
        <begin position="205"/>
        <end position="221"/>
    </location>
</feature>
<feature type="transmembrane region" description="Helical" evidence="7">
    <location>
        <begin position="464"/>
        <end position="483"/>
    </location>
</feature>
<feature type="transmembrane region" description="Helical" evidence="7">
    <location>
        <begin position="383"/>
        <end position="403"/>
    </location>
</feature>
<organism evidence="8 9">
    <name type="scientific">Baekduia soli</name>
    <dbReference type="NCBI Taxonomy" id="496014"/>
    <lineage>
        <taxon>Bacteria</taxon>
        <taxon>Bacillati</taxon>
        <taxon>Actinomycetota</taxon>
        <taxon>Thermoleophilia</taxon>
        <taxon>Solirubrobacterales</taxon>
        <taxon>Baekduiaceae</taxon>
        <taxon>Baekduia</taxon>
    </lineage>
</organism>
<dbReference type="InterPro" id="IPR050833">
    <property type="entry name" value="Poly_Biosynth_Transport"/>
</dbReference>
<keyword evidence="5 7" id="KW-1133">Transmembrane helix</keyword>
<feature type="transmembrane region" description="Helical" evidence="7">
    <location>
        <begin position="242"/>
        <end position="264"/>
    </location>
</feature>
<feature type="transmembrane region" description="Helical" evidence="7">
    <location>
        <begin position="318"/>
        <end position="343"/>
    </location>
</feature>
<keyword evidence="3" id="KW-1003">Cell membrane</keyword>
<evidence type="ECO:0000256" key="7">
    <source>
        <dbReference type="SAM" id="Phobius"/>
    </source>
</evidence>
<feature type="transmembrane region" description="Helical" evidence="7">
    <location>
        <begin position="179"/>
        <end position="199"/>
    </location>
</feature>
<feature type="transmembrane region" description="Helical" evidence="7">
    <location>
        <begin position="68"/>
        <end position="89"/>
    </location>
</feature>
<sequence>MGDVSGAISEPDVPGPVAGDVLDTAEAGRRVVRGGALRVVGFVAGLGASLIGAALVTRHLGPVDYGRYQTVVALVTIVQAVTDLGMSTLGLREYAQRTGADRARFMRVLLGMRLALTALGGGAAMLASVALGYDSQMVFGAGFMSIGLLFMVTAGTLGIPLSAEIRMGAVTGLDVGRQVATAALFVVLVVVGAGVPAFLAATIPVHLLLAVATYVLVRGAVPLRPSFDWHEWLALVRPTITFALATAVGSLYVYTALVLTSLVASQEQTGLFAASFRVYIIAAAIPGVLVTTAFPLLSRAARDDRERLRYATQRLFEGTAVLGGGALIACVLGAVPIIAVVAGPKYAGAVDVLRIQGTALAMTFVISTWGFTLLAMHRHRAMVRANAVALVISAVTVLLLAHAHGAVGAAFGTLLGETWLACGYLWGIVGGDPRMRPRTRRVRRLLPAVALGLAAWFLPLPDAANTIVGLLVYAAGLLVFGALPEEVREHLPGPLRRLGPRDIGGDD</sequence>
<keyword evidence="4 7" id="KW-0812">Transmembrane</keyword>
<evidence type="ECO:0000313" key="9">
    <source>
        <dbReference type="Proteomes" id="UP000321805"/>
    </source>
</evidence>
<dbReference type="PANTHER" id="PTHR30250">
    <property type="entry name" value="PST FAMILY PREDICTED COLANIC ACID TRANSPORTER"/>
    <property type="match status" value="1"/>
</dbReference>
<evidence type="ECO:0000256" key="5">
    <source>
        <dbReference type="ARBA" id="ARBA00022989"/>
    </source>
</evidence>
<comment type="subcellular location">
    <subcellularLocation>
        <location evidence="1">Cell membrane</location>
        <topology evidence="1">Multi-pass membrane protein</topology>
    </subcellularLocation>
</comment>
<dbReference type="PANTHER" id="PTHR30250:SF10">
    <property type="entry name" value="LIPOPOLYSACCHARIDE BIOSYNTHESIS PROTEIN WZXC"/>
    <property type="match status" value="1"/>
</dbReference>
<evidence type="ECO:0000256" key="1">
    <source>
        <dbReference type="ARBA" id="ARBA00004651"/>
    </source>
</evidence>
<feature type="transmembrane region" description="Helical" evidence="7">
    <location>
        <begin position="355"/>
        <end position="376"/>
    </location>
</feature>
<feature type="transmembrane region" description="Helical" evidence="7">
    <location>
        <begin position="110"/>
        <end position="131"/>
    </location>
</feature>
<feature type="transmembrane region" description="Helical" evidence="7">
    <location>
        <begin position="276"/>
        <end position="297"/>
    </location>
</feature>
<evidence type="ECO:0000256" key="4">
    <source>
        <dbReference type="ARBA" id="ARBA00022692"/>
    </source>
</evidence>
<feature type="transmembrane region" description="Helical" evidence="7">
    <location>
        <begin position="36"/>
        <end position="56"/>
    </location>
</feature>
<dbReference type="EMBL" id="CP042430">
    <property type="protein sequence ID" value="QEC46262.1"/>
    <property type="molecule type" value="Genomic_DNA"/>
</dbReference>
<feature type="transmembrane region" description="Helical" evidence="7">
    <location>
        <begin position="441"/>
        <end position="458"/>
    </location>
</feature>
<dbReference type="AlphaFoldDB" id="A0A5B8TZW5"/>
<evidence type="ECO:0000256" key="2">
    <source>
        <dbReference type="ARBA" id="ARBA00007430"/>
    </source>
</evidence>
<name>A0A5B8TZW5_9ACTN</name>
<evidence type="ECO:0000313" key="8">
    <source>
        <dbReference type="EMBL" id="QEC46262.1"/>
    </source>
</evidence>
<evidence type="ECO:0000256" key="3">
    <source>
        <dbReference type="ARBA" id="ARBA00022475"/>
    </source>
</evidence>